<dbReference type="RefSeq" id="WP_084598159.1">
    <property type="nucleotide sequence ID" value="NZ_CP011071.1"/>
</dbReference>
<accession>A0A0D5YQF2</accession>
<dbReference type="Proteomes" id="UP000032726">
    <property type="component" value="Chromosome"/>
</dbReference>
<evidence type="ECO:0000313" key="4">
    <source>
        <dbReference type="Proteomes" id="UP000032726"/>
    </source>
</evidence>
<evidence type="ECO:0000313" key="3">
    <source>
        <dbReference type="EMBL" id="AKA34515.1"/>
    </source>
</evidence>
<feature type="chain" id="PRO_5005429425" description="Peptidase C39-like domain-containing protein" evidence="1">
    <location>
        <begin position="22"/>
        <end position="395"/>
    </location>
</feature>
<dbReference type="Gene3D" id="3.90.70.10">
    <property type="entry name" value="Cysteine proteinases"/>
    <property type="match status" value="1"/>
</dbReference>
<name>A0A0D5YQF2_9FLAO</name>
<dbReference type="Pfam" id="PF13529">
    <property type="entry name" value="Peptidase_C39_2"/>
    <property type="match status" value="1"/>
</dbReference>
<keyword evidence="4" id="KW-1185">Reference proteome</keyword>
<dbReference type="HOGENOM" id="CLU_697939_0_0_10"/>
<dbReference type="OrthoDB" id="9818769at2"/>
<dbReference type="KEGG" id="mlt:VC82_861"/>
<dbReference type="STRING" id="516051.VC82_861"/>
<organism evidence="3 4">
    <name type="scientific">Flagellimonas lutaonensis</name>
    <dbReference type="NCBI Taxonomy" id="516051"/>
    <lineage>
        <taxon>Bacteria</taxon>
        <taxon>Pseudomonadati</taxon>
        <taxon>Bacteroidota</taxon>
        <taxon>Flavobacteriia</taxon>
        <taxon>Flavobacteriales</taxon>
        <taxon>Flavobacteriaceae</taxon>
        <taxon>Flagellimonas</taxon>
    </lineage>
</organism>
<protein>
    <recommendedName>
        <fullName evidence="2">Peptidase C39-like domain-containing protein</fullName>
    </recommendedName>
</protein>
<dbReference type="InterPro" id="IPR039564">
    <property type="entry name" value="Peptidase_C39-like"/>
</dbReference>
<gene>
    <name evidence="3" type="ORF">VC82_861</name>
</gene>
<feature type="signal peptide" evidence="1">
    <location>
        <begin position="1"/>
        <end position="21"/>
    </location>
</feature>
<dbReference type="AlphaFoldDB" id="A0A0D5YQF2"/>
<evidence type="ECO:0000256" key="1">
    <source>
        <dbReference type="SAM" id="SignalP"/>
    </source>
</evidence>
<evidence type="ECO:0000259" key="2">
    <source>
        <dbReference type="Pfam" id="PF13529"/>
    </source>
</evidence>
<sequence>MRTTIKMVVLAFLINSINVSANSTNETTFSGDGILIKAIHVTKFPNGRNGKNFDKNNGPDLYAQLFVDWKKGGKSNVIKDCKRGRIPILSGGKMPFRIEQNKLYHLQILDHDSDKGVGSNRDEEVSGKIQITWRGLISRFGKKDTYLIEDPRYNDVAFLLMVEHVSGSTAAGERAYIKYVKPIDQEYVPPKNKVLEGCGPVAAAMVMGYWQTEHGYKIMNPSDRFNGTAHPTQTILDFRDKADTKAWGDQEQSATRKMKMKDALEHFVKEANKSVYNKPKLKVDMMWSIRRWSEKRQRLKKELREGSPVILLVKEMPPCLKGKWVDATKVVADHYIVAVGFDDAKKEYYVLPGWEEKPKSTSSGPEVHERENRAHCKCSYSEIAKSDPSLIWIKR</sequence>
<reference evidence="3 4" key="1">
    <citation type="submission" date="2015-03" db="EMBL/GenBank/DDBJ databases">
        <title>Complete genome sequence of Muricauda lutaonensis CC-HSB-11T, isolated from a coastal hot spring.</title>
        <authorList>
            <person name="Kim K.M."/>
        </authorList>
    </citation>
    <scope>NUCLEOTIDE SEQUENCE [LARGE SCALE GENOMIC DNA]</scope>
    <source>
        <strain evidence="3 4">CC-HSB-11</strain>
    </source>
</reference>
<keyword evidence="1" id="KW-0732">Signal</keyword>
<dbReference type="EMBL" id="CP011071">
    <property type="protein sequence ID" value="AKA34515.1"/>
    <property type="molecule type" value="Genomic_DNA"/>
</dbReference>
<proteinExistence type="predicted"/>
<feature type="domain" description="Peptidase C39-like" evidence="2">
    <location>
        <begin position="194"/>
        <end position="350"/>
    </location>
</feature>